<feature type="domain" description="J" evidence="3">
    <location>
        <begin position="1"/>
        <end position="52"/>
    </location>
</feature>
<dbReference type="Proteomes" id="UP000634136">
    <property type="component" value="Unassembled WGS sequence"/>
</dbReference>
<dbReference type="InterPro" id="IPR018253">
    <property type="entry name" value="DnaJ_domain_CS"/>
</dbReference>
<dbReference type="PRINTS" id="PR00625">
    <property type="entry name" value="JDOMAIN"/>
</dbReference>
<evidence type="ECO:0000256" key="2">
    <source>
        <dbReference type="ARBA" id="ARBA00022803"/>
    </source>
</evidence>
<dbReference type="EMBL" id="JAAIUW010000010">
    <property type="protein sequence ID" value="KAF7812815.1"/>
    <property type="molecule type" value="Genomic_DNA"/>
</dbReference>
<dbReference type="PROSITE" id="PS00636">
    <property type="entry name" value="DNAJ_1"/>
    <property type="match status" value="1"/>
</dbReference>
<protein>
    <submittedName>
        <fullName evidence="4">DnaJ protein P58IPK-like protein</fullName>
    </submittedName>
</protein>
<accession>A0A834SZ46</accession>
<dbReference type="GO" id="GO:0005788">
    <property type="term" value="C:endoplasmic reticulum lumen"/>
    <property type="evidence" value="ECO:0007669"/>
    <property type="project" value="TreeGrafter"/>
</dbReference>
<dbReference type="InterPro" id="IPR036869">
    <property type="entry name" value="J_dom_sf"/>
</dbReference>
<dbReference type="Gene3D" id="1.10.287.110">
    <property type="entry name" value="DnaJ domain"/>
    <property type="match status" value="1"/>
</dbReference>
<dbReference type="PANTHER" id="PTHR45188">
    <property type="entry name" value="DNAJ PROTEIN P58IPK HOMOLOG"/>
    <property type="match status" value="1"/>
</dbReference>
<keyword evidence="1" id="KW-0677">Repeat</keyword>
<evidence type="ECO:0000313" key="4">
    <source>
        <dbReference type="EMBL" id="KAF7812815.1"/>
    </source>
</evidence>
<dbReference type="InterPro" id="IPR001623">
    <property type="entry name" value="DnaJ_domain"/>
</dbReference>
<dbReference type="Pfam" id="PF00226">
    <property type="entry name" value="DnaJ"/>
    <property type="match status" value="1"/>
</dbReference>
<evidence type="ECO:0000256" key="1">
    <source>
        <dbReference type="ARBA" id="ARBA00022737"/>
    </source>
</evidence>
<proteinExistence type="predicted"/>
<dbReference type="AlphaFoldDB" id="A0A834SZ46"/>
<sequence>MSSIHNLPRAYLPCLKVPLGNREEAEVKFREIAAAYEVLSDENKRTRYDRGEDLEDMGMGGGGGWFNPFGGLGHQFT</sequence>
<dbReference type="PROSITE" id="PS50076">
    <property type="entry name" value="DNAJ_2"/>
    <property type="match status" value="1"/>
</dbReference>
<gene>
    <name evidence="4" type="ORF">G2W53_033791</name>
</gene>
<evidence type="ECO:0000313" key="5">
    <source>
        <dbReference type="Proteomes" id="UP000634136"/>
    </source>
</evidence>
<keyword evidence="5" id="KW-1185">Reference proteome</keyword>
<dbReference type="OrthoDB" id="10250354at2759"/>
<organism evidence="4 5">
    <name type="scientific">Senna tora</name>
    <dbReference type="NCBI Taxonomy" id="362788"/>
    <lineage>
        <taxon>Eukaryota</taxon>
        <taxon>Viridiplantae</taxon>
        <taxon>Streptophyta</taxon>
        <taxon>Embryophyta</taxon>
        <taxon>Tracheophyta</taxon>
        <taxon>Spermatophyta</taxon>
        <taxon>Magnoliopsida</taxon>
        <taxon>eudicotyledons</taxon>
        <taxon>Gunneridae</taxon>
        <taxon>Pentapetalae</taxon>
        <taxon>rosids</taxon>
        <taxon>fabids</taxon>
        <taxon>Fabales</taxon>
        <taxon>Fabaceae</taxon>
        <taxon>Caesalpinioideae</taxon>
        <taxon>Cassia clade</taxon>
        <taxon>Senna</taxon>
    </lineage>
</organism>
<reference evidence="4" key="1">
    <citation type="submission" date="2020-09" db="EMBL/GenBank/DDBJ databases">
        <title>Genome-Enabled Discovery of Anthraquinone Biosynthesis in Senna tora.</title>
        <authorList>
            <person name="Kang S.-H."/>
            <person name="Pandey R.P."/>
            <person name="Lee C.-M."/>
            <person name="Sim J.-S."/>
            <person name="Jeong J.-T."/>
            <person name="Choi B.-S."/>
            <person name="Jung M."/>
            <person name="Ginzburg D."/>
            <person name="Zhao K."/>
            <person name="Won S.Y."/>
            <person name="Oh T.-J."/>
            <person name="Yu Y."/>
            <person name="Kim N.-H."/>
            <person name="Lee O.R."/>
            <person name="Lee T.-H."/>
            <person name="Bashyal P."/>
            <person name="Kim T.-S."/>
            <person name="Lee W.-H."/>
            <person name="Kawkins C."/>
            <person name="Kim C.-K."/>
            <person name="Kim J.S."/>
            <person name="Ahn B.O."/>
            <person name="Rhee S.Y."/>
            <person name="Sohng J.K."/>
        </authorList>
    </citation>
    <scope>NUCLEOTIDE SEQUENCE</scope>
    <source>
        <tissue evidence="4">Leaf</tissue>
    </source>
</reference>
<evidence type="ECO:0000259" key="3">
    <source>
        <dbReference type="PROSITE" id="PS50076"/>
    </source>
</evidence>
<dbReference type="PANTHER" id="PTHR45188:SF2">
    <property type="entry name" value="DNAJ HOMOLOG SUBFAMILY C MEMBER 7"/>
    <property type="match status" value="1"/>
</dbReference>
<dbReference type="SUPFAM" id="SSF46565">
    <property type="entry name" value="Chaperone J-domain"/>
    <property type="match status" value="1"/>
</dbReference>
<name>A0A834SZ46_9FABA</name>
<comment type="caution">
    <text evidence="4">The sequence shown here is derived from an EMBL/GenBank/DDBJ whole genome shotgun (WGS) entry which is preliminary data.</text>
</comment>
<keyword evidence="2" id="KW-0802">TPR repeat</keyword>